<feature type="binding site" evidence="11 13">
    <location>
        <position position="326"/>
    </location>
    <ligand>
        <name>ATP</name>
        <dbReference type="ChEBI" id="CHEBI:30616"/>
    </ligand>
</feature>
<dbReference type="InterPro" id="IPR015911">
    <property type="entry name" value="Phosphoglycerate_kinase_CS"/>
</dbReference>
<dbReference type="UniPathway" id="UPA00109">
    <property type="reaction ID" value="UER00185"/>
</dbReference>
<evidence type="ECO:0000256" key="13">
    <source>
        <dbReference type="PIRSR" id="PIRSR000724-2"/>
    </source>
</evidence>
<evidence type="ECO:0000256" key="6">
    <source>
        <dbReference type="ARBA" id="ARBA00022490"/>
    </source>
</evidence>
<keyword evidence="9 11" id="KW-0418">Kinase</keyword>
<evidence type="ECO:0000313" key="16">
    <source>
        <dbReference type="Proteomes" id="UP000632828"/>
    </source>
</evidence>
<dbReference type="Pfam" id="PF00162">
    <property type="entry name" value="PGK"/>
    <property type="match status" value="1"/>
</dbReference>
<evidence type="ECO:0000256" key="3">
    <source>
        <dbReference type="ARBA" id="ARBA00008982"/>
    </source>
</evidence>
<dbReference type="InterPro" id="IPR036043">
    <property type="entry name" value="Phosphoglycerate_kinase_sf"/>
</dbReference>
<dbReference type="GO" id="GO:0005829">
    <property type="term" value="C:cytosol"/>
    <property type="evidence" value="ECO:0007669"/>
    <property type="project" value="TreeGrafter"/>
</dbReference>
<comment type="subunit">
    <text evidence="4 11">Monomer.</text>
</comment>
<dbReference type="HAMAP" id="MF_00145">
    <property type="entry name" value="Phosphoglyc_kinase"/>
    <property type="match status" value="1"/>
</dbReference>
<dbReference type="InterPro" id="IPR015824">
    <property type="entry name" value="Phosphoglycerate_kinase_N"/>
</dbReference>
<dbReference type="Proteomes" id="UP000632828">
    <property type="component" value="Unassembled WGS sequence"/>
</dbReference>
<evidence type="ECO:0000256" key="14">
    <source>
        <dbReference type="RuleBase" id="RU000532"/>
    </source>
</evidence>
<name>A0A8J6UN92_9BACT</name>
<dbReference type="PANTHER" id="PTHR11406:SF23">
    <property type="entry name" value="PHOSPHOGLYCERATE KINASE 1, CHLOROPLASTIC-RELATED"/>
    <property type="match status" value="1"/>
</dbReference>
<feature type="binding site" evidence="11 13">
    <location>
        <begin position="352"/>
        <end position="355"/>
    </location>
    <ligand>
        <name>ATP</name>
        <dbReference type="ChEBI" id="CHEBI:30616"/>
    </ligand>
</feature>
<dbReference type="GO" id="GO:0005524">
    <property type="term" value="F:ATP binding"/>
    <property type="evidence" value="ECO:0007669"/>
    <property type="project" value="UniProtKB-KW"/>
</dbReference>
<dbReference type="GO" id="GO:0043531">
    <property type="term" value="F:ADP binding"/>
    <property type="evidence" value="ECO:0007669"/>
    <property type="project" value="TreeGrafter"/>
</dbReference>
<feature type="binding site" evidence="11 13">
    <location>
        <position position="204"/>
    </location>
    <ligand>
        <name>ATP</name>
        <dbReference type="ChEBI" id="CHEBI:30616"/>
    </ligand>
</feature>
<dbReference type="GO" id="GO:0006094">
    <property type="term" value="P:gluconeogenesis"/>
    <property type="evidence" value="ECO:0007669"/>
    <property type="project" value="TreeGrafter"/>
</dbReference>
<dbReference type="GO" id="GO:0006096">
    <property type="term" value="P:glycolytic process"/>
    <property type="evidence" value="ECO:0007669"/>
    <property type="project" value="UniProtKB-UniRule"/>
</dbReference>
<feature type="binding site" evidence="11 12">
    <location>
        <begin position="61"/>
        <end position="64"/>
    </location>
    <ligand>
        <name>substrate</name>
    </ligand>
</feature>
<feature type="binding site" evidence="12">
    <location>
        <position position="153"/>
    </location>
    <ligand>
        <name>(2R)-3-phosphoglycerate</name>
        <dbReference type="ChEBI" id="CHEBI:58272"/>
    </ligand>
</feature>
<proteinExistence type="inferred from homology"/>
<dbReference type="Gene3D" id="3.40.50.1260">
    <property type="entry name" value="Phosphoglycerate kinase, N-terminal domain"/>
    <property type="match status" value="2"/>
</dbReference>
<dbReference type="InterPro" id="IPR001576">
    <property type="entry name" value="Phosphoglycerate_kinase"/>
</dbReference>
<comment type="similarity">
    <text evidence="3 11 14">Belongs to the phosphoglycerate kinase family.</text>
</comment>
<comment type="subcellular location">
    <subcellularLocation>
        <location evidence="2 11">Cytoplasm</location>
    </subcellularLocation>
</comment>
<dbReference type="RefSeq" id="WP_191153398.1">
    <property type="nucleotide sequence ID" value="NZ_JACWUN010000001.1"/>
</dbReference>
<feature type="binding site" evidence="11 12">
    <location>
        <begin position="22"/>
        <end position="24"/>
    </location>
    <ligand>
        <name>substrate</name>
    </ligand>
</feature>
<evidence type="ECO:0000256" key="10">
    <source>
        <dbReference type="ARBA" id="ARBA00022840"/>
    </source>
</evidence>
<keyword evidence="11" id="KW-0324">Glycolysis</keyword>
<evidence type="ECO:0000256" key="4">
    <source>
        <dbReference type="ARBA" id="ARBA00011245"/>
    </source>
</evidence>
<feature type="binding site" evidence="11">
    <location>
        <position position="153"/>
    </location>
    <ligand>
        <name>substrate</name>
    </ligand>
</feature>
<dbReference type="EMBL" id="JACWUN010000001">
    <property type="protein sequence ID" value="MBD1399119.1"/>
    <property type="molecule type" value="Genomic_DNA"/>
</dbReference>
<reference evidence="15" key="1">
    <citation type="submission" date="2020-09" db="EMBL/GenBank/DDBJ databases">
        <title>Pelobacter alkaliphilus sp. nov., a novel anaerobic arsenate-reducing bacterium from terrestrial mud volcano.</title>
        <authorList>
            <person name="Khomyakova M.A."/>
            <person name="Merkel A.Y."/>
            <person name="Slobodkin A.I."/>
        </authorList>
    </citation>
    <scope>NUCLEOTIDE SEQUENCE</scope>
    <source>
        <strain evidence="15">M08fum</strain>
    </source>
</reference>
<sequence length="427" mass="45284">MFNKQTIEDIDVTSKRVFCRVDFNVPIDKQGSITDDTRIRAALPTINYLLQHGARVILASHLGRPKGKADPAASLAPVASYLASLLGQPVLMAPDCIGPETTALAEKLEAGQVMLLENVRFHAGETDNDPAFAAQLAALADVYVNDAFGSAHRAHASTEGVARILKPAVAGLLMQNELQYLGSALDNPERPFVAILGGAKVSDKITVIEKLLEKVDTILIGGGMAYTFLKAQGNAIGASLVEEDRLDMALDLLAKAKQKKVTIFLPTDHLAAETFAADSPFTVVSNDQFPATGMGLDIGPQTIATYQQQIVSARTVLWNGPMGVFEFPAFAKGTVAVAEALAASDCLSIIGGGDSVAAVNKAKLQDKMTHISTGGGASLEFLEGKALPGVVALSDKKMMASQKVRPPALRCRTKFLLSHPMFLQALH</sequence>
<dbReference type="FunFam" id="3.40.50.1260:FF:000007">
    <property type="entry name" value="Phosphoglycerate kinase"/>
    <property type="match status" value="1"/>
</dbReference>
<evidence type="ECO:0000313" key="15">
    <source>
        <dbReference type="EMBL" id="MBD1399119.1"/>
    </source>
</evidence>
<comment type="caution">
    <text evidence="15">The sequence shown here is derived from an EMBL/GenBank/DDBJ whole genome shotgun (WGS) entry which is preliminary data.</text>
</comment>
<evidence type="ECO:0000256" key="12">
    <source>
        <dbReference type="PIRSR" id="PIRSR000724-1"/>
    </source>
</evidence>
<organism evidence="15 16">
    <name type="scientific">Pelovirga terrestris</name>
    <dbReference type="NCBI Taxonomy" id="2771352"/>
    <lineage>
        <taxon>Bacteria</taxon>
        <taxon>Pseudomonadati</taxon>
        <taxon>Thermodesulfobacteriota</taxon>
        <taxon>Desulfuromonadia</taxon>
        <taxon>Geobacterales</taxon>
        <taxon>Geobacteraceae</taxon>
        <taxon>Pelovirga</taxon>
    </lineage>
</organism>
<dbReference type="EC" id="2.7.2.3" evidence="5 11"/>
<feature type="binding site" evidence="11">
    <location>
        <position position="38"/>
    </location>
    <ligand>
        <name>substrate</name>
    </ligand>
</feature>
<keyword evidence="8 11" id="KW-0547">Nucleotide-binding</keyword>
<evidence type="ECO:0000256" key="8">
    <source>
        <dbReference type="ARBA" id="ARBA00022741"/>
    </source>
</evidence>
<keyword evidence="7 11" id="KW-0808">Transferase</keyword>
<dbReference type="PRINTS" id="PR00477">
    <property type="entry name" value="PHGLYCKINASE"/>
</dbReference>
<keyword evidence="16" id="KW-1185">Reference proteome</keyword>
<feature type="binding site" evidence="12">
    <location>
        <position position="120"/>
    </location>
    <ligand>
        <name>(2R)-3-phosphoglycerate</name>
        <dbReference type="ChEBI" id="CHEBI:58272"/>
    </ligand>
</feature>
<dbReference type="AlphaFoldDB" id="A0A8J6UN92"/>
<dbReference type="PIRSF" id="PIRSF000724">
    <property type="entry name" value="Pgk"/>
    <property type="match status" value="1"/>
</dbReference>
<dbReference type="SUPFAM" id="SSF53748">
    <property type="entry name" value="Phosphoglycerate kinase"/>
    <property type="match status" value="1"/>
</dbReference>
<evidence type="ECO:0000256" key="9">
    <source>
        <dbReference type="ARBA" id="ARBA00022777"/>
    </source>
</evidence>
<feature type="binding site" evidence="12">
    <location>
        <position position="38"/>
    </location>
    <ligand>
        <name>(2R)-3-phosphoglycerate</name>
        <dbReference type="ChEBI" id="CHEBI:58272"/>
    </ligand>
</feature>
<evidence type="ECO:0000256" key="11">
    <source>
        <dbReference type="HAMAP-Rule" id="MF_00145"/>
    </source>
</evidence>
<evidence type="ECO:0000256" key="5">
    <source>
        <dbReference type="ARBA" id="ARBA00013061"/>
    </source>
</evidence>
<evidence type="ECO:0000256" key="2">
    <source>
        <dbReference type="ARBA" id="ARBA00004496"/>
    </source>
</evidence>
<dbReference type="GO" id="GO:0004618">
    <property type="term" value="F:phosphoglycerate kinase activity"/>
    <property type="evidence" value="ECO:0007669"/>
    <property type="project" value="UniProtKB-UniRule"/>
</dbReference>
<comment type="catalytic activity">
    <reaction evidence="1 11 14">
        <text>(2R)-3-phosphoglycerate + ATP = (2R)-3-phospho-glyceroyl phosphate + ADP</text>
        <dbReference type="Rhea" id="RHEA:14801"/>
        <dbReference type="ChEBI" id="CHEBI:30616"/>
        <dbReference type="ChEBI" id="CHEBI:57604"/>
        <dbReference type="ChEBI" id="CHEBI:58272"/>
        <dbReference type="ChEBI" id="CHEBI:456216"/>
        <dbReference type="EC" id="2.7.2.3"/>
    </reaction>
</comment>
<gene>
    <name evidence="11" type="primary">pgk</name>
    <name evidence="15" type="ORF">ICT70_00360</name>
</gene>
<accession>A0A8J6UN92</accession>
<dbReference type="CDD" id="cd00318">
    <property type="entry name" value="Phosphoglycerate_kinase"/>
    <property type="match status" value="1"/>
</dbReference>
<evidence type="ECO:0000256" key="7">
    <source>
        <dbReference type="ARBA" id="ARBA00022679"/>
    </source>
</evidence>
<keyword evidence="6 11" id="KW-0963">Cytoplasm</keyword>
<dbReference type="FunFam" id="3.40.50.1260:FF:000002">
    <property type="entry name" value="Phosphoglycerate kinase"/>
    <property type="match status" value="1"/>
</dbReference>
<keyword evidence="10 11" id="KW-0067">ATP-binding</keyword>
<evidence type="ECO:0000256" key="1">
    <source>
        <dbReference type="ARBA" id="ARBA00000642"/>
    </source>
</evidence>
<dbReference type="PANTHER" id="PTHR11406">
    <property type="entry name" value="PHOSPHOGLYCERATE KINASE"/>
    <property type="match status" value="1"/>
</dbReference>
<comment type="pathway">
    <text evidence="11">Carbohydrate degradation; glycolysis; pyruvate from D-glyceraldehyde 3-phosphate: step 2/5.</text>
</comment>
<feature type="binding site" evidence="11">
    <location>
        <position position="120"/>
    </location>
    <ligand>
        <name>substrate</name>
    </ligand>
</feature>
<protein>
    <recommendedName>
        <fullName evidence="5 11">Phosphoglycerate kinase</fullName>
        <ecNumber evidence="5 11">2.7.2.3</ecNumber>
    </recommendedName>
</protein>
<feature type="binding site" evidence="11 13">
    <location>
        <position position="295"/>
    </location>
    <ligand>
        <name>ATP</name>
        <dbReference type="ChEBI" id="CHEBI:30616"/>
    </ligand>
</feature>
<dbReference type="PROSITE" id="PS00111">
    <property type="entry name" value="PGLYCERATE_KINASE"/>
    <property type="match status" value="1"/>
</dbReference>